<dbReference type="Gene3D" id="3.40.50.300">
    <property type="entry name" value="P-loop containing nucleotide triphosphate hydrolases"/>
    <property type="match status" value="1"/>
</dbReference>
<dbReference type="EMBL" id="CABIJS010000322">
    <property type="protein sequence ID" value="VUZ49155.1"/>
    <property type="molecule type" value="Genomic_DNA"/>
</dbReference>
<reference evidence="1 2" key="1">
    <citation type="submission" date="2019-07" db="EMBL/GenBank/DDBJ databases">
        <authorList>
            <person name="Jastrzebski P J."/>
            <person name="Paukszto L."/>
            <person name="Jastrzebski P J."/>
        </authorList>
    </citation>
    <scope>NUCLEOTIDE SEQUENCE [LARGE SCALE GENOMIC DNA]</scope>
    <source>
        <strain evidence="1 2">WMS-il1</strain>
    </source>
</reference>
<protein>
    <submittedName>
        <fullName evidence="1">Uncharacterized protein</fullName>
    </submittedName>
</protein>
<evidence type="ECO:0000313" key="1">
    <source>
        <dbReference type="EMBL" id="VUZ49155.1"/>
    </source>
</evidence>
<name>A0A564YPJ2_HYMDI</name>
<keyword evidence="2" id="KW-1185">Reference proteome</keyword>
<dbReference type="InterPro" id="IPR027417">
    <property type="entry name" value="P-loop_NTPase"/>
</dbReference>
<dbReference type="PANTHER" id="PTHR22878">
    <property type="entry name" value="DYNEIN HEAVY CHAIN 6, AXONEMAL-LIKE-RELATED"/>
    <property type="match status" value="1"/>
</dbReference>
<dbReference type="Pfam" id="PF12775">
    <property type="entry name" value="AAA_7"/>
    <property type="match status" value="1"/>
</dbReference>
<dbReference type="InterPro" id="IPR026983">
    <property type="entry name" value="DHC"/>
</dbReference>
<dbReference type="GO" id="GO:0007018">
    <property type="term" value="P:microtubule-based movement"/>
    <property type="evidence" value="ECO:0007669"/>
    <property type="project" value="InterPro"/>
</dbReference>
<feature type="non-terminal residue" evidence="1">
    <location>
        <position position="1"/>
    </location>
</feature>
<organism evidence="1 2">
    <name type="scientific">Hymenolepis diminuta</name>
    <name type="common">Rat tapeworm</name>
    <dbReference type="NCBI Taxonomy" id="6216"/>
    <lineage>
        <taxon>Eukaryota</taxon>
        <taxon>Metazoa</taxon>
        <taxon>Spiralia</taxon>
        <taxon>Lophotrochozoa</taxon>
        <taxon>Platyhelminthes</taxon>
        <taxon>Cestoda</taxon>
        <taxon>Eucestoda</taxon>
        <taxon>Cyclophyllidea</taxon>
        <taxon>Hymenolepididae</taxon>
        <taxon>Hymenolepis</taxon>
    </lineage>
</organism>
<feature type="non-terminal residue" evidence="1">
    <location>
        <position position="158"/>
    </location>
</feature>
<gene>
    <name evidence="1" type="ORF">WMSIL1_LOCUS8214</name>
</gene>
<proteinExistence type="predicted"/>
<dbReference type="Proteomes" id="UP000321570">
    <property type="component" value="Unassembled WGS sequence"/>
</dbReference>
<dbReference type="PANTHER" id="PTHR22878:SF73">
    <property type="entry name" value="DYNEIN AXONEMAL HEAVY CHAIN 1"/>
    <property type="match status" value="1"/>
</dbReference>
<dbReference type="GO" id="GO:0030286">
    <property type="term" value="C:dynein complex"/>
    <property type="evidence" value="ECO:0007669"/>
    <property type="project" value="InterPro"/>
</dbReference>
<dbReference type="AlphaFoldDB" id="A0A564YPJ2"/>
<accession>A0A564YPJ2</accession>
<dbReference type="GO" id="GO:0051959">
    <property type="term" value="F:dynein light intermediate chain binding"/>
    <property type="evidence" value="ECO:0007669"/>
    <property type="project" value="InterPro"/>
</dbReference>
<sequence length="158" mass="17988">QVHRPFPPEGSVYDYYLDEADLLSPDKNELDCDEQNQKQVHWEHWMTNSPTYKIDTTGKYSDILVPTLDNVRLVKVMEMLLRNGLPILGIGPTGTGKTVCISDKLTRGMPEEFLSEFMVFSAKTSSNQTQDLIESKMDKRRRGVYGPPPGKSLTFFID</sequence>
<dbReference type="GO" id="GO:0045505">
    <property type="term" value="F:dynein intermediate chain binding"/>
    <property type="evidence" value="ECO:0007669"/>
    <property type="project" value="InterPro"/>
</dbReference>
<evidence type="ECO:0000313" key="2">
    <source>
        <dbReference type="Proteomes" id="UP000321570"/>
    </source>
</evidence>